<dbReference type="SUPFAM" id="SSF50494">
    <property type="entry name" value="Trypsin-like serine proteases"/>
    <property type="match status" value="1"/>
</dbReference>
<sequence>MYDQTQTTGITALPYTVVRIRAGDVANPQAVHKGTGFFYHFREGAGNVPLIVSNKHVLVGKEWLEFDFALLDNQGKRVFGPANTFRLTKNQLPIFEHPDPTVDLAAIPIQPIVEAMRGQGKEIFNLLLGRETIAPDNIQAILHAATSVLMVGFPSGIMDEKNNLPVVRRGILAVNYLTDYRGETNFVVDIAAFGGSSGSPVFAFFENMLPDGSGGVTMLAQPQVYFLGVLHSGPSMTATGKIVPVPVPTSDQIAQTQMMLHLGYCVKASRVEELVETIRAKISEPTASG</sequence>
<dbReference type="AlphaFoldDB" id="Q98MQ8"/>
<accession>Q98MQ8</accession>
<dbReference type="HOGENOM" id="CLU_072546_1_0_5"/>
<organism evidence="1 2">
    <name type="scientific">Mesorhizobium japonicum (strain LMG 29417 / CECT 9101 / MAFF 303099)</name>
    <name type="common">Mesorhizobium loti (strain MAFF 303099)</name>
    <dbReference type="NCBI Taxonomy" id="266835"/>
    <lineage>
        <taxon>Bacteria</taxon>
        <taxon>Pseudomonadati</taxon>
        <taxon>Pseudomonadota</taxon>
        <taxon>Alphaproteobacteria</taxon>
        <taxon>Hyphomicrobiales</taxon>
        <taxon>Phyllobacteriaceae</taxon>
        <taxon>Mesorhizobium</taxon>
    </lineage>
</organism>
<protein>
    <submittedName>
        <fullName evidence="1">Msl8587 protein</fullName>
    </submittedName>
</protein>
<evidence type="ECO:0000313" key="2">
    <source>
        <dbReference type="Proteomes" id="UP000000552"/>
    </source>
</evidence>
<dbReference type="EMBL" id="BA000012">
    <property type="protein sequence ID" value="BAB48055.1"/>
    <property type="molecule type" value="Genomic_DNA"/>
</dbReference>
<evidence type="ECO:0000313" key="1">
    <source>
        <dbReference type="EMBL" id="BAB48055.1"/>
    </source>
</evidence>
<gene>
    <name evidence="1" type="ordered locus">msl8587</name>
</gene>
<dbReference type="eggNOG" id="COG0265">
    <property type="taxonomic scope" value="Bacteria"/>
</dbReference>
<dbReference type="Pfam" id="PF13365">
    <property type="entry name" value="Trypsin_2"/>
    <property type="match status" value="1"/>
</dbReference>
<dbReference type="Proteomes" id="UP000000552">
    <property type="component" value="Chromosome"/>
</dbReference>
<dbReference type="InterPro" id="IPR009003">
    <property type="entry name" value="Peptidase_S1_PA"/>
</dbReference>
<name>Q98MQ8_RHILO</name>
<reference evidence="1 2" key="1">
    <citation type="journal article" date="2000" name="DNA Res.">
        <title>Complete genome structure of the nitrogen-fixing symbiotic bacterium Mesorhizobium loti.</title>
        <authorList>
            <person name="Kaneko T."/>
            <person name="Nakamura Y."/>
            <person name="Sato S."/>
            <person name="Asamizu E."/>
            <person name="Kato T."/>
            <person name="Sasamoto S."/>
            <person name="Watanabe A."/>
            <person name="Idesawa K."/>
            <person name="Ishikawa A."/>
            <person name="Kawashima K."/>
            <person name="Kimura T."/>
            <person name="Kishida Y."/>
            <person name="Kiyokawa C."/>
            <person name="Kohara M."/>
            <person name="Matsumoto M."/>
            <person name="Matsuno A."/>
            <person name="Mochizuki Y."/>
            <person name="Nakayama S."/>
            <person name="Nakazaki N."/>
            <person name="Shimpo S."/>
            <person name="Sugimoto M."/>
            <person name="Takeuchi C."/>
            <person name="Yamada M."/>
            <person name="Tabata S."/>
        </authorList>
    </citation>
    <scope>NUCLEOTIDE SEQUENCE [LARGE SCALE GENOMIC DNA]</scope>
    <source>
        <strain evidence="2">LMG 29417 / CECT 9101 / MAFF 303099</strain>
    </source>
</reference>
<proteinExistence type="predicted"/>
<dbReference type="RefSeq" id="WP_010909411.1">
    <property type="nucleotide sequence ID" value="NC_002678.2"/>
</dbReference>
<dbReference type="KEGG" id="mlo:msl8587"/>